<name>A0A1T4NSV1_VIBCI</name>
<dbReference type="STRING" id="1123491.SAMN02745782_01453"/>
<dbReference type="GeneID" id="70581701"/>
<dbReference type="EMBL" id="FUXB01000006">
    <property type="protein sequence ID" value="SJZ82389.1"/>
    <property type="molecule type" value="Genomic_DNA"/>
</dbReference>
<dbReference type="RefSeq" id="WP_139364773.1">
    <property type="nucleotide sequence ID" value="NZ_FUXB01000006.1"/>
</dbReference>
<reference evidence="2" key="1">
    <citation type="submission" date="2017-02" db="EMBL/GenBank/DDBJ databases">
        <authorList>
            <person name="Varghese N."/>
            <person name="Submissions S."/>
        </authorList>
    </citation>
    <scope>NUCLEOTIDE SEQUENCE [LARGE SCALE GENOMIC DNA]</scope>
    <source>
        <strain evidence="2">DSM 19608</strain>
    </source>
</reference>
<accession>A0A1T4NSV1</accession>
<keyword evidence="2" id="KW-1185">Reference proteome</keyword>
<sequence length="334" mass="37803">MNRIIIVIMFIITALFPLMSYSYGERFYAGSSPSSKVLEIQDYETFTLKIVLLDLSFIGIPNKEYWEYISNGDSFTLSYVIEENAHRSDGFGISLNNQLLSSSISGAIMDSPLYPSPDGVQQYIKFVNGSEVNLFIELPQDYYLREDTRGTGQYMVYYMKGGALGMKNTWYYYHVSALDGFQLYEFHTEGILTDANNQTVGGVTGYRPYFRIYVTKTHKTLHLKTETKVDFGNIIQDGVAKETEIKLLHIKPVLGNQESHVHTGLAEFIMESEFTANCGGPKIKFDSGMSSELAFNTYYDLALLNHPLGVQWVSSGNCSPGPANEMRRFTVRYK</sequence>
<proteinExistence type="predicted"/>
<organism evidence="1 2">
    <name type="scientific">Vibrio cincinnatiensis DSM 19608</name>
    <dbReference type="NCBI Taxonomy" id="1123491"/>
    <lineage>
        <taxon>Bacteria</taxon>
        <taxon>Pseudomonadati</taxon>
        <taxon>Pseudomonadota</taxon>
        <taxon>Gammaproteobacteria</taxon>
        <taxon>Vibrionales</taxon>
        <taxon>Vibrionaceae</taxon>
        <taxon>Vibrio</taxon>
    </lineage>
</organism>
<evidence type="ECO:0000313" key="2">
    <source>
        <dbReference type="Proteomes" id="UP000190834"/>
    </source>
</evidence>
<dbReference type="AlphaFoldDB" id="A0A1T4NSV1"/>
<dbReference type="Proteomes" id="UP000190834">
    <property type="component" value="Unassembled WGS sequence"/>
</dbReference>
<protein>
    <submittedName>
        <fullName evidence="1">Uncharacterized protein</fullName>
    </submittedName>
</protein>
<evidence type="ECO:0000313" key="1">
    <source>
        <dbReference type="EMBL" id="SJZ82389.1"/>
    </source>
</evidence>
<gene>
    <name evidence="1" type="ORF">SAMN02745782_01453</name>
</gene>